<evidence type="ECO:0000256" key="2">
    <source>
        <dbReference type="ARBA" id="ARBA00007840"/>
    </source>
</evidence>
<dbReference type="InterPro" id="IPR058136">
    <property type="entry name" value="AmpC"/>
</dbReference>
<evidence type="ECO:0000256" key="1">
    <source>
        <dbReference type="ARBA" id="ARBA00001526"/>
    </source>
</evidence>
<dbReference type="PANTHER" id="PTHR46825:SF8">
    <property type="entry name" value="BETA-LACTAMASE-RELATED"/>
    <property type="match status" value="1"/>
</dbReference>
<comment type="catalytic activity">
    <reaction evidence="1 6">
        <text>a beta-lactam + H2O = a substituted beta-amino acid</text>
        <dbReference type="Rhea" id="RHEA:20401"/>
        <dbReference type="ChEBI" id="CHEBI:15377"/>
        <dbReference type="ChEBI" id="CHEBI:35627"/>
        <dbReference type="ChEBI" id="CHEBI:140347"/>
        <dbReference type="EC" id="3.5.2.6"/>
    </reaction>
</comment>
<dbReference type="Proteomes" id="UP001161406">
    <property type="component" value="Unassembled WGS sequence"/>
</dbReference>
<comment type="similarity">
    <text evidence="2 6">Belongs to the class-C beta-lactamase family.</text>
</comment>
<evidence type="ECO:0000256" key="7">
    <source>
        <dbReference type="SAM" id="SignalP"/>
    </source>
</evidence>
<evidence type="ECO:0000256" key="6">
    <source>
        <dbReference type="RuleBase" id="RU361140"/>
    </source>
</evidence>
<name>A0ABQ5UDT6_9HYPH</name>
<evidence type="ECO:0000259" key="8">
    <source>
        <dbReference type="Pfam" id="PF00144"/>
    </source>
</evidence>
<evidence type="ECO:0000256" key="3">
    <source>
        <dbReference type="ARBA" id="ARBA00012865"/>
    </source>
</evidence>
<keyword evidence="10" id="KW-1185">Reference proteome</keyword>
<dbReference type="PROSITE" id="PS00336">
    <property type="entry name" value="BETA_LACTAMASE_C"/>
    <property type="match status" value="1"/>
</dbReference>
<reference evidence="9" key="2">
    <citation type="submission" date="2023-01" db="EMBL/GenBank/DDBJ databases">
        <title>Draft genome sequence of Devosia yakushimensis strain NBRC 103855.</title>
        <authorList>
            <person name="Sun Q."/>
            <person name="Mori K."/>
        </authorList>
    </citation>
    <scope>NUCLEOTIDE SEQUENCE</scope>
    <source>
        <strain evidence="9">NBRC 103855</strain>
    </source>
</reference>
<sequence length="391" mass="41627">MFITKKIAAPLALAAATTCLSSIAVLADDAPEAIAAAVDAAFQPLLEEHDVPGLAVGVTIGGQHYFFNYGLAAKDTKAPVSENTLFELGSVSKTFTATLGASAVVIGGMSLADHPSKYMPELEGKGVDKATLLNLATYTAGGLPLQFPDAPGMEAYFQQWTPDAAPGEQRRYSNPSIGLFGYLGARALDGDFTDLMEKAIIPGLGLTSTYMRVPEEAMDNYAWGYNRDGKPTRVNPGWLAAEAYGVKSSTADMLRFIDANIAPETLEPELRQAVEGTHIGYFRVGEMVQGLGWEQYPFPVSLERLLAGNAATMAMEPNPATELTPPVSPTEPTLYNKTGSTNGFGAYVAFVPEEKIGVVMLANKNFPIPARITATHAVLEALAGEWAKRAE</sequence>
<dbReference type="InterPro" id="IPR001466">
    <property type="entry name" value="Beta-lactam-related"/>
</dbReference>
<keyword evidence="5 6" id="KW-0046">Antibiotic resistance</keyword>
<comment type="caution">
    <text evidence="9">The sequence shown here is derived from an EMBL/GenBank/DDBJ whole genome shotgun (WGS) entry which is preliminary data.</text>
</comment>
<evidence type="ECO:0000313" key="10">
    <source>
        <dbReference type="Proteomes" id="UP001161406"/>
    </source>
</evidence>
<dbReference type="InterPro" id="IPR012338">
    <property type="entry name" value="Beta-lactam/transpept-like"/>
</dbReference>
<evidence type="ECO:0000256" key="5">
    <source>
        <dbReference type="ARBA" id="ARBA00023251"/>
    </source>
</evidence>
<evidence type="ECO:0000256" key="4">
    <source>
        <dbReference type="ARBA" id="ARBA00022801"/>
    </source>
</evidence>
<proteinExistence type="inferred from homology"/>
<feature type="domain" description="Beta-lactamase-related" evidence="8">
    <location>
        <begin position="38"/>
        <end position="382"/>
    </location>
</feature>
<dbReference type="InterPro" id="IPR001586">
    <property type="entry name" value="Beta-lactam_class-C_AS"/>
</dbReference>
<dbReference type="Gene3D" id="3.40.710.10">
    <property type="entry name" value="DD-peptidase/beta-lactamase superfamily"/>
    <property type="match status" value="1"/>
</dbReference>
<organism evidence="9 10">
    <name type="scientific">Devosia yakushimensis</name>
    <dbReference type="NCBI Taxonomy" id="470028"/>
    <lineage>
        <taxon>Bacteria</taxon>
        <taxon>Pseudomonadati</taxon>
        <taxon>Pseudomonadota</taxon>
        <taxon>Alphaproteobacteria</taxon>
        <taxon>Hyphomicrobiales</taxon>
        <taxon>Devosiaceae</taxon>
        <taxon>Devosia</taxon>
    </lineage>
</organism>
<feature type="chain" id="PRO_5046614120" description="Beta-lactamase" evidence="7">
    <location>
        <begin position="28"/>
        <end position="391"/>
    </location>
</feature>
<reference evidence="9" key="1">
    <citation type="journal article" date="2014" name="Int. J. Syst. Evol. Microbiol.">
        <title>Complete genome of a new Firmicutes species belonging to the dominant human colonic microbiota ('Ruminococcus bicirculans') reveals two chromosomes and a selective capacity to utilize plant glucans.</title>
        <authorList>
            <consortium name="NISC Comparative Sequencing Program"/>
            <person name="Wegmann U."/>
            <person name="Louis P."/>
            <person name="Goesmann A."/>
            <person name="Henrissat B."/>
            <person name="Duncan S.H."/>
            <person name="Flint H.J."/>
        </authorList>
    </citation>
    <scope>NUCLEOTIDE SEQUENCE</scope>
    <source>
        <strain evidence="9">NBRC 103855</strain>
    </source>
</reference>
<dbReference type="Pfam" id="PF00144">
    <property type="entry name" value="Beta-lactamase"/>
    <property type="match status" value="1"/>
</dbReference>
<dbReference type="EMBL" id="BSNG01000001">
    <property type="protein sequence ID" value="GLQ09778.1"/>
    <property type="molecule type" value="Genomic_DNA"/>
</dbReference>
<dbReference type="PANTHER" id="PTHR46825">
    <property type="entry name" value="D-ALANYL-D-ALANINE-CARBOXYPEPTIDASE/ENDOPEPTIDASE AMPH"/>
    <property type="match status" value="1"/>
</dbReference>
<evidence type="ECO:0000313" key="9">
    <source>
        <dbReference type="EMBL" id="GLQ09778.1"/>
    </source>
</evidence>
<feature type="signal peptide" evidence="7">
    <location>
        <begin position="1"/>
        <end position="27"/>
    </location>
</feature>
<gene>
    <name evidence="9" type="ORF">GCM10007913_17100</name>
</gene>
<keyword evidence="7" id="KW-0732">Signal</keyword>
<dbReference type="SUPFAM" id="SSF56601">
    <property type="entry name" value="beta-lactamase/transpeptidase-like"/>
    <property type="match status" value="1"/>
</dbReference>
<protein>
    <recommendedName>
        <fullName evidence="3 6">Beta-lactamase</fullName>
        <ecNumber evidence="3 6">3.5.2.6</ecNumber>
    </recommendedName>
</protein>
<accession>A0ABQ5UDT6</accession>
<keyword evidence="4 6" id="KW-0378">Hydrolase</keyword>
<dbReference type="InterPro" id="IPR050491">
    <property type="entry name" value="AmpC-like"/>
</dbReference>
<dbReference type="EC" id="3.5.2.6" evidence="3 6"/>
<dbReference type="NCBIfam" id="NF033085">
    <property type="entry name" value="bla_class_C"/>
    <property type="match status" value="1"/>
</dbReference>